<feature type="domain" description="ABC transporter" evidence="4">
    <location>
        <begin position="21"/>
        <end position="261"/>
    </location>
</feature>
<evidence type="ECO:0000256" key="3">
    <source>
        <dbReference type="ARBA" id="ARBA00022840"/>
    </source>
</evidence>
<dbReference type="InterPro" id="IPR032823">
    <property type="entry name" value="BCA_ABC_TP_C"/>
</dbReference>
<evidence type="ECO:0000313" key="6">
    <source>
        <dbReference type="Proteomes" id="UP000009236"/>
    </source>
</evidence>
<dbReference type="PROSITE" id="PS50893">
    <property type="entry name" value="ABC_TRANSPORTER_2"/>
    <property type="match status" value="1"/>
</dbReference>
<dbReference type="HOGENOM" id="CLU_000604_1_2_11"/>
<dbReference type="InterPro" id="IPR003439">
    <property type="entry name" value="ABC_transporter-like_ATP-bd"/>
</dbReference>
<sequence length="263" mass="28159">MATAHTTVPARAERATAEPAVQVRSLVVAFGGLRAVKGVDLDVASGERLAILGPNGAGKTTLFNVIAGDITPTEGTVAIKGRDCTFLSSRHRPRLGLARTYQKARSFDGLTVRENVCLALAGHRRRQLPLWRGPVDRELADRAAKVAARVWLTDRLDVAAGSLSHGEKRQLEVAMAIATDPDVLLLDEPASGLSRGERERLVELLDELAADVTLLLIEHDMDVAFAVAQRVVVMADGEVVAAGSPDQVRSDPTVHRIYLGVEG</sequence>
<evidence type="ECO:0000256" key="2">
    <source>
        <dbReference type="ARBA" id="ARBA00022741"/>
    </source>
</evidence>
<name>F6FWM4_ISOV2</name>
<dbReference type="CDD" id="cd03219">
    <property type="entry name" value="ABC_Mj1267_LivG_branched"/>
    <property type="match status" value="1"/>
</dbReference>
<accession>F6FWM4</accession>
<dbReference type="KEGG" id="iva:Isova_2986"/>
<keyword evidence="1" id="KW-0813">Transport</keyword>
<keyword evidence="5" id="KW-0378">Hydrolase</keyword>
<dbReference type="EC" id="3.6.3.17" evidence="5"/>
<dbReference type="GO" id="GO:0016887">
    <property type="term" value="F:ATP hydrolysis activity"/>
    <property type="evidence" value="ECO:0007669"/>
    <property type="project" value="InterPro"/>
</dbReference>
<dbReference type="PANTHER" id="PTHR45772:SF9">
    <property type="entry name" value="CONSERVED COMPONENT OF ABC TRANSPORTER FOR NATURAL AMINO ACIDS"/>
    <property type="match status" value="1"/>
</dbReference>
<dbReference type="Pfam" id="PF00005">
    <property type="entry name" value="ABC_tran"/>
    <property type="match status" value="1"/>
</dbReference>
<proteinExistence type="predicted"/>
<dbReference type="GO" id="GO:0005524">
    <property type="term" value="F:ATP binding"/>
    <property type="evidence" value="ECO:0007669"/>
    <property type="project" value="UniProtKB-KW"/>
</dbReference>
<dbReference type="Proteomes" id="UP000009236">
    <property type="component" value="Chromosome"/>
</dbReference>
<dbReference type="PANTHER" id="PTHR45772">
    <property type="entry name" value="CONSERVED COMPONENT OF ABC TRANSPORTER FOR NATURAL AMINO ACIDS-RELATED"/>
    <property type="match status" value="1"/>
</dbReference>
<evidence type="ECO:0000313" key="5">
    <source>
        <dbReference type="EMBL" id="AEG45665.1"/>
    </source>
</evidence>
<dbReference type="InterPro" id="IPR003593">
    <property type="entry name" value="AAA+_ATPase"/>
</dbReference>
<organism evidence="6">
    <name type="scientific">Isoptericola variabilis (strain 225)</name>
    <dbReference type="NCBI Taxonomy" id="743718"/>
    <lineage>
        <taxon>Bacteria</taxon>
        <taxon>Bacillati</taxon>
        <taxon>Actinomycetota</taxon>
        <taxon>Actinomycetes</taxon>
        <taxon>Micrococcales</taxon>
        <taxon>Promicromonosporaceae</taxon>
        <taxon>Isoptericola</taxon>
    </lineage>
</organism>
<evidence type="ECO:0000259" key="4">
    <source>
        <dbReference type="PROSITE" id="PS50893"/>
    </source>
</evidence>
<dbReference type="Pfam" id="PF12399">
    <property type="entry name" value="BCA_ABC_TP_C"/>
    <property type="match status" value="1"/>
</dbReference>
<dbReference type="eggNOG" id="COG0411">
    <property type="taxonomic scope" value="Bacteria"/>
</dbReference>
<keyword evidence="3" id="KW-0067">ATP-binding</keyword>
<dbReference type="InterPro" id="IPR027417">
    <property type="entry name" value="P-loop_NTPase"/>
</dbReference>
<dbReference type="InterPro" id="IPR051120">
    <property type="entry name" value="ABC_AA/LPS_Transport"/>
</dbReference>
<dbReference type="SMART" id="SM00382">
    <property type="entry name" value="AAA"/>
    <property type="match status" value="1"/>
</dbReference>
<reference evidence="5 6" key="1">
    <citation type="submission" date="2011-05" db="EMBL/GenBank/DDBJ databases">
        <title>Complete sequence of Isoptericola variabilis 225.</title>
        <authorList>
            <consortium name="US DOE Joint Genome Institute"/>
            <person name="Lucas S."/>
            <person name="Han J."/>
            <person name="Lapidus A."/>
            <person name="Cheng J.-F."/>
            <person name="Goodwin L."/>
            <person name="Pitluck S."/>
            <person name="Peters L."/>
            <person name="Mikhailova N."/>
            <person name="Zeytun A."/>
            <person name="Han C."/>
            <person name="Tapia R."/>
            <person name="Land M."/>
            <person name="Hauser L."/>
            <person name="Kyrpides N."/>
            <person name="Ivanova N."/>
            <person name="Pagani I."/>
            <person name="Siebers A."/>
            <person name="Allgaier M."/>
            <person name="Thelen M."/>
            <person name="Hugenholtz P."/>
            <person name="Gladden J."/>
            <person name="Woyke T."/>
        </authorList>
    </citation>
    <scope>NUCLEOTIDE SEQUENCE [LARGE SCALE GENOMIC DNA]</scope>
    <source>
        <strain evidence="6">225</strain>
    </source>
</reference>
<dbReference type="SUPFAM" id="SSF52540">
    <property type="entry name" value="P-loop containing nucleoside triphosphate hydrolases"/>
    <property type="match status" value="1"/>
</dbReference>
<keyword evidence="2" id="KW-0547">Nucleotide-binding</keyword>
<dbReference type="EMBL" id="CP002810">
    <property type="protein sequence ID" value="AEG45665.1"/>
    <property type="molecule type" value="Genomic_DNA"/>
</dbReference>
<dbReference type="AlphaFoldDB" id="F6FWM4"/>
<dbReference type="STRING" id="743718.Isova_2986"/>
<gene>
    <name evidence="5" type="ordered locus">Isova_2986</name>
</gene>
<keyword evidence="6" id="KW-1185">Reference proteome</keyword>
<evidence type="ECO:0000256" key="1">
    <source>
        <dbReference type="ARBA" id="ARBA00022448"/>
    </source>
</evidence>
<dbReference type="GO" id="GO:0005886">
    <property type="term" value="C:plasma membrane"/>
    <property type="evidence" value="ECO:0007669"/>
    <property type="project" value="TreeGrafter"/>
</dbReference>
<dbReference type="Gene3D" id="3.40.50.300">
    <property type="entry name" value="P-loop containing nucleotide triphosphate hydrolases"/>
    <property type="match status" value="1"/>
</dbReference>
<dbReference type="RefSeq" id="WP_013840055.1">
    <property type="nucleotide sequence ID" value="NC_015588.1"/>
</dbReference>
<protein>
    <submittedName>
        <fullName evidence="5">Monosaccharide-transporting ATPase</fullName>
        <ecNumber evidence="5">3.6.3.17</ecNumber>
    </submittedName>
</protein>